<dbReference type="PANTHER" id="PTHR35530:SF1">
    <property type="entry name" value="2-HYDROXYMUCONATE TAUTOMERASE"/>
    <property type="match status" value="1"/>
</dbReference>
<comment type="similarity">
    <text evidence="1">Belongs to the 4-oxalocrotonate tautomerase family.</text>
</comment>
<evidence type="ECO:0000259" key="3">
    <source>
        <dbReference type="Pfam" id="PF01361"/>
    </source>
</evidence>
<evidence type="ECO:0000256" key="2">
    <source>
        <dbReference type="ARBA" id="ARBA00023235"/>
    </source>
</evidence>
<evidence type="ECO:0000313" key="4">
    <source>
        <dbReference type="EMBL" id="MBC2666646.1"/>
    </source>
</evidence>
<comment type="caution">
    <text evidence="4">The sequence shown here is derived from an EMBL/GenBank/DDBJ whole genome shotgun (WGS) entry which is preliminary data.</text>
</comment>
<dbReference type="RefSeq" id="WP_185664950.1">
    <property type="nucleotide sequence ID" value="NZ_JACLAW010000011.1"/>
</dbReference>
<dbReference type="GO" id="GO:0016853">
    <property type="term" value="F:isomerase activity"/>
    <property type="evidence" value="ECO:0007669"/>
    <property type="project" value="UniProtKB-KW"/>
</dbReference>
<dbReference type="SUPFAM" id="SSF55331">
    <property type="entry name" value="Tautomerase/MIF"/>
    <property type="match status" value="1"/>
</dbReference>
<gene>
    <name evidence="4" type="ORF">H7F51_14070</name>
</gene>
<protein>
    <submittedName>
        <fullName evidence="4">Tautomerase family protein</fullName>
    </submittedName>
</protein>
<proteinExistence type="inferred from homology"/>
<accession>A0A7X1FTE8</accession>
<keyword evidence="5" id="KW-1185">Reference proteome</keyword>
<keyword evidence="2" id="KW-0413">Isomerase</keyword>
<name>A0A7X1FTE8_9SPHN</name>
<reference evidence="4 5" key="1">
    <citation type="submission" date="2020-08" db="EMBL/GenBank/DDBJ databases">
        <title>The genome sequence of type strain Novosphingobium flavum NBRC 111647.</title>
        <authorList>
            <person name="Liu Y."/>
        </authorList>
    </citation>
    <scope>NUCLEOTIDE SEQUENCE [LARGE SCALE GENOMIC DNA]</scope>
    <source>
        <strain evidence="4 5">NBRC 111647</strain>
    </source>
</reference>
<dbReference type="Proteomes" id="UP000566813">
    <property type="component" value="Unassembled WGS sequence"/>
</dbReference>
<organism evidence="4 5">
    <name type="scientific">Novosphingobium flavum</name>
    <dbReference type="NCBI Taxonomy" id="1778672"/>
    <lineage>
        <taxon>Bacteria</taxon>
        <taxon>Pseudomonadati</taxon>
        <taxon>Pseudomonadota</taxon>
        <taxon>Alphaproteobacteria</taxon>
        <taxon>Sphingomonadales</taxon>
        <taxon>Sphingomonadaceae</taxon>
        <taxon>Novosphingobium</taxon>
    </lineage>
</organism>
<sequence>MPEVIIYAAAGRTVEQKRGLVKDITTAFDVHFKSPPKNIVIQIVECPEENKAKGGELFCDAERRKHHQVSQSS</sequence>
<dbReference type="EMBL" id="JACLAW010000011">
    <property type="protein sequence ID" value="MBC2666646.1"/>
    <property type="molecule type" value="Genomic_DNA"/>
</dbReference>
<dbReference type="InterPro" id="IPR004370">
    <property type="entry name" value="4-OT-like_dom"/>
</dbReference>
<dbReference type="AlphaFoldDB" id="A0A7X1FTE8"/>
<feature type="domain" description="4-oxalocrotonate tautomerase-like" evidence="3">
    <location>
        <begin position="2"/>
        <end position="58"/>
    </location>
</feature>
<dbReference type="InterPro" id="IPR014347">
    <property type="entry name" value="Tautomerase/MIF_sf"/>
</dbReference>
<evidence type="ECO:0000313" key="5">
    <source>
        <dbReference type="Proteomes" id="UP000566813"/>
    </source>
</evidence>
<dbReference type="PANTHER" id="PTHR35530">
    <property type="entry name" value="TAUTOMERASE-RELATED"/>
    <property type="match status" value="1"/>
</dbReference>
<dbReference type="Pfam" id="PF01361">
    <property type="entry name" value="Tautomerase"/>
    <property type="match status" value="1"/>
</dbReference>
<evidence type="ECO:0000256" key="1">
    <source>
        <dbReference type="ARBA" id="ARBA00006723"/>
    </source>
</evidence>
<dbReference type="Gene3D" id="3.30.429.10">
    <property type="entry name" value="Macrophage Migration Inhibitory Factor"/>
    <property type="match status" value="1"/>
</dbReference>